<evidence type="ECO:0000256" key="1">
    <source>
        <dbReference type="ARBA" id="ARBA00022679"/>
    </source>
</evidence>
<evidence type="ECO:0000256" key="3">
    <source>
        <dbReference type="ARBA" id="ARBA00022741"/>
    </source>
</evidence>
<dbReference type="InterPro" id="IPR002835">
    <property type="entry name" value="CofC"/>
</dbReference>
<sequence length="207" mass="22330">MSQWQIIVPVKEFSRGKSRIRHNRRAQYAGAFALDTITAAARCGLVSRVVVVTDEPSLQEGSFDAGTARKLAFLREAPEGLNPAIRYAVARLGHTQPEDRVGILLGDLPALRASDLGDALYAATEFPRSFVRDAAGTGTTLLTAAKPSLLIPAFGENSAAQHEALGYVELRGRFGQLDRDVDTAEDLAELKPEQLGHHTGAIMTVRP</sequence>
<name>A0A7J5BGV2_9MICO</name>
<dbReference type="Pfam" id="PF01983">
    <property type="entry name" value="CofC"/>
    <property type="match status" value="1"/>
</dbReference>
<keyword evidence="1 5" id="KW-0808">Transferase</keyword>
<dbReference type="OrthoDB" id="9151145at2"/>
<keyword evidence="3" id="KW-0547">Nucleotide-binding</keyword>
<dbReference type="SUPFAM" id="SSF53448">
    <property type="entry name" value="Nucleotide-diphospho-sugar transferases"/>
    <property type="match status" value="1"/>
</dbReference>
<dbReference type="EMBL" id="WBKB01000001">
    <property type="protein sequence ID" value="KAB1645152.1"/>
    <property type="molecule type" value="Genomic_DNA"/>
</dbReference>
<dbReference type="EC" id="2.7.7.68" evidence="5"/>
<protein>
    <submittedName>
        <fullName evidence="5">2-phospho-L-lactate guanylyltransferase</fullName>
        <ecNumber evidence="5">2.7.7.68</ecNumber>
    </submittedName>
</protein>
<dbReference type="PANTHER" id="PTHR40392">
    <property type="entry name" value="2-PHOSPHO-L-LACTATE GUANYLYLTRANSFERASE"/>
    <property type="match status" value="1"/>
</dbReference>
<dbReference type="AlphaFoldDB" id="A0A7J5BGV2"/>
<dbReference type="GO" id="GO:0043814">
    <property type="term" value="F:phospholactate guanylyltransferase activity"/>
    <property type="evidence" value="ECO:0007669"/>
    <property type="project" value="UniProtKB-EC"/>
</dbReference>
<dbReference type="PANTHER" id="PTHR40392:SF1">
    <property type="entry name" value="2-PHOSPHO-L-LACTATE GUANYLYLTRANSFERASE"/>
    <property type="match status" value="1"/>
</dbReference>
<keyword evidence="4" id="KW-0342">GTP-binding</keyword>
<keyword evidence="6" id="KW-1185">Reference proteome</keyword>
<evidence type="ECO:0000256" key="4">
    <source>
        <dbReference type="ARBA" id="ARBA00023134"/>
    </source>
</evidence>
<organism evidence="5 6">
    <name type="scientific">Gulosibacter chungangensis</name>
    <dbReference type="NCBI Taxonomy" id="979746"/>
    <lineage>
        <taxon>Bacteria</taxon>
        <taxon>Bacillati</taxon>
        <taxon>Actinomycetota</taxon>
        <taxon>Actinomycetes</taxon>
        <taxon>Micrococcales</taxon>
        <taxon>Microbacteriaceae</taxon>
        <taxon>Gulosibacter</taxon>
    </lineage>
</organism>
<comment type="caution">
    <text evidence="5">The sequence shown here is derived from an EMBL/GenBank/DDBJ whole genome shotgun (WGS) entry which is preliminary data.</text>
</comment>
<reference evidence="5 6" key="1">
    <citation type="submission" date="2019-09" db="EMBL/GenBank/DDBJ databases">
        <title>Phylogeny of genus Pseudoclavibacter and closely related genus.</title>
        <authorList>
            <person name="Li Y."/>
        </authorList>
    </citation>
    <scope>NUCLEOTIDE SEQUENCE [LARGE SCALE GENOMIC DNA]</scope>
    <source>
        <strain evidence="5 6">KCTC 13959</strain>
    </source>
</reference>
<proteinExistence type="predicted"/>
<evidence type="ECO:0000256" key="2">
    <source>
        <dbReference type="ARBA" id="ARBA00022695"/>
    </source>
</evidence>
<dbReference type="Proteomes" id="UP000433493">
    <property type="component" value="Unassembled WGS sequence"/>
</dbReference>
<evidence type="ECO:0000313" key="5">
    <source>
        <dbReference type="EMBL" id="KAB1645152.1"/>
    </source>
</evidence>
<gene>
    <name evidence="5" type="primary">cofC</name>
    <name evidence="5" type="ORF">F8O05_02540</name>
</gene>
<dbReference type="Gene3D" id="3.90.550.10">
    <property type="entry name" value="Spore Coat Polysaccharide Biosynthesis Protein SpsA, Chain A"/>
    <property type="match status" value="1"/>
</dbReference>
<dbReference type="RefSeq" id="WP_158051162.1">
    <property type="nucleotide sequence ID" value="NZ_WBKB01000001.1"/>
</dbReference>
<keyword evidence="2 5" id="KW-0548">Nucleotidyltransferase</keyword>
<accession>A0A7J5BGV2</accession>
<evidence type="ECO:0000313" key="6">
    <source>
        <dbReference type="Proteomes" id="UP000433493"/>
    </source>
</evidence>
<dbReference type="InterPro" id="IPR029044">
    <property type="entry name" value="Nucleotide-diphossugar_trans"/>
</dbReference>
<dbReference type="NCBIfam" id="TIGR03552">
    <property type="entry name" value="F420_cofC"/>
    <property type="match status" value="1"/>
</dbReference>
<dbReference type="GO" id="GO:0005525">
    <property type="term" value="F:GTP binding"/>
    <property type="evidence" value="ECO:0007669"/>
    <property type="project" value="UniProtKB-KW"/>
</dbReference>